<feature type="binding site" evidence="10">
    <location>
        <position position="138"/>
    </location>
    <ligand>
        <name>Zn(2+)</name>
        <dbReference type="ChEBI" id="CHEBI:29105"/>
    </ligand>
</feature>
<comment type="caution">
    <text evidence="12">The sequence shown here is derived from an EMBL/GenBank/DDBJ whole genome shotgun (WGS) entry which is preliminary data.</text>
</comment>
<feature type="binding site" evidence="10">
    <location>
        <position position="98"/>
    </location>
    <ligand>
        <name>Zn(2+)</name>
        <dbReference type="ChEBI" id="CHEBI:29105"/>
    </ligand>
</feature>
<dbReference type="GO" id="GO:0045892">
    <property type="term" value="P:negative regulation of DNA-templated transcription"/>
    <property type="evidence" value="ECO:0007669"/>
    <property type="project" value="TreeGrafter"/>
</dbReference>
<dbReference type="GO" id="GO:1900376">
    <property type="term" value="P:regulation of secondary metabolite biosynthetic process"/>
    <property type="evidence" value="ECO:0007669"/>
    <property type="project" value="TreeGrafter"/>
</dbReference>
<keyword evidence="9" id="KW-0804">Transcription</keyword>
<evidence type="ECO:0000256" key="7">
    <source>
        <dbReference type="ARBA" id="ARBA00023015"/>
    </source>
</evidence>
<evidence type="ECO:0000313" key="12">
    <source>
        <dbReference type="EMBL" id="TCN27403.1"/>
    </source>
</evidence>
<dbReference type="InterPro" id="IPR002481">
    <property type="entry name" value="FUR"/>
</dbReference>
<evidence type="ECO:0000256" key="8">
    <source>
        <dbReference type="ARBA" id="ARBA00023125"/>
    </source>
</evidence>
<evidence type="ECO:0000313" key="13">
    <source>
        <dbReference type="Proteomes" id="UP000295689"/>
    </source>
</evidence>
<dbReference type="GO" id="GO:0000976">
    <property type="term" value="F:transcription cis-regulatory region binding"/>
    <property type="evidence" value="ECO:0007669"/>
    <property type="project" value="TreeGrafter"/>
</dbReference>
<dbReference type="RefSeq" id="WP_132002224.1">
    <property type="nucleotide sequence ID" value="NZ_JABUHM010000001.1"/>
</dbReference>
<dbReference type="Gene3D" id="1.10.10.10">
    <property type="entry name" value="Winged helix-like DNA-binding domain superfamily/Winged helix DNA-binding domain"/>
    <property type="match status" value="1"/>
</dbReference>
<dbReference type="PANTHER" id="PTHR33202:SF8">
    <property type="entry name" value="PEROXIDE-RESPONSIVE REPRESSOR PERR"/>
    <property type="match status" value="1"/>
</dbReference>
<reference evidence="12 13" key="1">
    <citation type="journal article" date="2015" name="Stand. Genomic Sci.">
        <title>Genomic Encyclopedia of Bacterial and Archaeal Type Strains, Phase III: the genomes of soil and plant-associated and newly described type strains.</title>
        <authorList>
            <person name="Whitman W.B."/>
            <person name="Woyke T."/>
            <person name="Klenk H.P."/>
            <person name="Zhou Y."/>
            <person name="Lilburn T.G."/>
            <person name="Beck B.J."/>
            <person name="De Vos P."/>
            <person name="Vandamme P."/>
            <person name="Eisen J.A."/>
            <person name="Garrity G."/>
            <person name="Hugenholtz P."/>
            <person name="Kyrpides N.C."/>
        </authorList>
    </citation>
    <scope>NUCLEOTIDE SEQUENCE [LARGE SCALE GENOMIC DNA]</scope>
    <source>
        <strain evidence="12 13">CV53</strain>
    </source>
</reference>
<evidence type="ECO:0000256" key="11">
    <source>
        <dbReference type="PIRSR" id="PIRSR602481-2"/>
    </source>
</evidence>
<comment type="subcellular location">
    <subcellularLocation>
        <location evidence="1">Cytoplasm</location>
    </subcellularLocation>
</comment>
<sequence length="145" mass="16898">MNVVVEESISLLRRPGIRMTQQRLAIMEYLTTSNSHPTAEEIYRELNKKLPNISNTTVYNNLNFLKEQGLIQELIFGQSCSRYEWRTRPHYHVICTECGKIDDFELPELNRLEEAAQRESNFQISGHLFELYGICTECGQEPLQS</sequence>
<gene>
    <name evidence="12" type="ORF">EV146_102353</name>
</gene>
<comment type="similarity">
    <text evidence="2">Belongs to the Fur family.</text>
</comment>
<evidence type="ECO:0000256" key="10">
    <source>
        <dbReference type="PIRSR" id="PIRSR602481-1"/>
    </source>
</evidence>
<evidence type="ECO:0000256" key="1">
    <source>
        <dbReference type="ARBA" id="ARBA00004496"/>
    </source>
</evidence>
<keyword evidence="5 10" id="KW-0479">Metal-binding</keyword>
<dbReference type="InterPro" id="IPR043135">
    <property type="entry name" value="Fur_C"/>
</dbReference>
<feature type="binding site" evidence="11">
    <location>
        <position position="127"/>
    </location>
    <ligand>
        <name>Fe cation</name>
        <dbReference type="ChEBI" id="CHEBI:24875"/>
    </ligand>
</feature>
<proteinExistence type="inferred from homology"/>
<dbReference type="GO" id="GO:0008270">
    <property type="term" value="F:zinc ion binding"/>
    <property type="evidence" value="ECO:0007669"/>
    <property type="project" value="TreeGrafter"/>
</dbReference>
<keyword evidence="13" id="KW-1185">Reference proteome</keyword>
<dbReference type="PANTHER" id="PTHR33202">
    <property type="entry name" value="ZINC UPTAKE REGULATION PROTEIN"/>
    <property type="match status" value="1"/>
</dbReference>
<keyword evidence="6 10" id="KW-0862">Zinc</keyword>
<dbReference type="Gene3D" id="3.30.1490.190">
    <property type="match status" value="1"/>
</dbReference>
<dbReference type="GO" id="GO:0003700">
    <property type="term" value="F:DNA-binding transcription factor activity"/>
    <property type="evidence" value="ECO:0007669"/>
    <property type="project" value="InterPro"/>
</dbReference>
<dbReference type="InterPro" id="IPR036390">
    <property type="entry name" value="WH_DNA-bd_sf"/>
</dbReference>
<dbReference type="EMBL" id="SLVV01000002">
    <property type="protein sequence ID" value="TCN27403.1"/>
    <property type="molecule type" value="Genomic_DNA"/>
</dbReference>
<dbReference type="CDD" id="cd07153">
    <property type="entry name" value="Fur_like"/>
    <property type="match status" value="1"/>
</dbReference>
<evidence type="ECO:0000256" key="4">
    <source>
        <dbReference type="ARBA" id="ARBA00022491"/>
    </source>
</evidence>
<keyword evidence="7" id="KW-0805">Transcription regulation</keyword>
<accession>A0A4R2BL72</accession>
<comment type="cofactor">
    <cofactor evidence="11">
        <name>Mn(2+)</name>
        <dbReference type="ChEBI" id="CHEBI:29035"/>
    </cofactor>
    <cofactor evidence="11">
        <name>Fe(2+)</name>
        <dbReference type="ChEBI" id="CHEBI:29033"/>
    </cofactor>
    <text evidence="11">Binds 1 Mn(2+) or Fe(2+) ion per subunit.</text>
</comment>
<dbReference type="GO" id="GO:0005737">
    <property type="term" value="C:cytoplasm"/>
    <property type="evidence" value="ECO:0007669"/>
    <property type="project" value="UniProtKB-SubCell"/>
</dbReference>
<protein>
    <submittedName>
        <fullName evidence="12">Fur family peroxide stress response transcriptional regulator</fullName>
    </submittedName>
</protein>
<dbReference type="SUPFAM" id="SSF46785">
    <property type="entry name" value="Winged helix' DNA-binding domain"/>
    <property type="match status" value="1"/>
</dbReference>
<keyword evidence="4" id="KW-0678">Repressor</keyword>
<keyword evidence="11" id="KW-0408">Iron</keyword>
<evidence type="ECO:0000256" key="3">
    <source>
        <dbReference type="ARBA" id="ARBA00022490"/>
    </source>
</evidence>
<comment type="cofactor">
    <cofactor evidence="10">
        <name>Zn(2+)</name>
        <dbReference type="ChEBI" id="CHEBI:29105"/>
    </cofactor>
    <text evidence="10">Binds 1 zinc ion per subunit.</text>
</comment>
<dbReference type="FunFam" id="1.10.10.10:FF:000007">
    <property type="entry name" value="Ferric uptake regulation protein"/>
    <property type="match status" value="1"/>
</dbReference>
<evidence type="ECO:0000256" key="5">
    <source>
        <dbReference type="ARBA" id="ARBA00022723"/>
    </source>
</evidence>
<organism evidence="12 13">
    <name type="scientific">Mesobacillus foraminis</name>
    <dbReference type="NCBI Taxonomy" id="279826"/>
    <lineage>
        <taxon>Bacteria</taxon>
        <taxon>Bacillati</taxon>
        <taxon>Bacillota</taxon>
        <taxon>Bacilli</taxon>
        <taxon>Bacillales</taxon>
        <taxon>Bacillaceae</taxon>
        <taxon>Mesobacillus</taxon>
    </lineage>
</organism>
<dbReference type="InterPro" id="IPR036388">
    <property type="entry name" value="WH-like_DNA-bd_sf"/>
</dbReference>
<keyword evidence="3" id="KW-0963">Cytoplasm</keyword>
<feature type="binding site" evidence="10">
    <location>
        <position position="95"/>
    </location>
    <ligand>
        <name>Zn(2+)</name>
        <dbReference type="ChEBI" id="CHEBI:29105"/>
    </ligand>
</feature>
<evidence type="ECO:0000256" key="6">
    <source>
        <dbReference type="ARBA" id="ARBA00022833"/>
    </source>
</evidence>
<dbReference type="AlphaFoldDB" id="A0A4R2BL72"/>
<evidence type="ECO:0000256" key="9">
    <source>
        <dbReference type="ARBA" id="ARBA00023163"/>
    </source>
</evidence>
<dbReference type="Pfam" id="PF01475">
    <property type="entry name" value="FUR"/>
    <property type="match status" value="1"/>
</dbReference>
<feature type="binding site" evidence="10">
    <location>
        <position position="135"/>
    </location>
    <ligand>
        <name>Zn(2+)</name>
        <dbReference type="ChEBI" id="CHEBI:29105"/>
    </ligand>
</feature>
<dbReference type="Proteomes" id="UP000295689">
    <property type="component" value="Unassembled WGS sequence"/>
</dbReference>
<name>A0A4R2BL72_9BACI</name>
<keyword evidence="8" id="KW-0238">DNA-binding</keyword>
<evidence type="ECO:0000256" key="2">
    <source>
        <dbReference type="ARBA" id="ARBA00007957"/>
    </source>
</evidence>